<name>A0A5B0LWX3_PUCGR</name>
<accession>A0A5B0LWX3</accession>
<organism evidence="2 5">
    <name type="scientific">Puccinia graminis f. sp. tritici</name>
    <dbReference type="NCBI Taxonomy" id="56615"/>
    <lineage>
        <taxon>Eukaryota</taxon>
        <taxon>Fungi</taxon>
        <taxon>Dikarya</taxon>
        <taxon>Basidiomycota</taxon>
        <taxon>Pucciniomycotina</taxon>
        <taxon>Pucciniomycetes</taxon>
        <taxon>Pucciniales</taxon>
        <taxon>Pucciniaceae</taxon>
        <taxon>Puccinia</taxon>
    </lineage>
</organism>
<feature type="region of interest" description="Disordered" evidence="1">
    <location>
        <begin position="102"/>
        <end position="158"/>
    </location>
</feature>
<dbReference type="EMBL" id="VDEP01000505">
    <property type="protein sequence ID" value="KAA1068529.1"/>
    <property type="molecule type" value="Genomic_DNA"/>
</dbReference>
<gene>
    <name evidence="3" type="ORF">PGT21_022260</name>
    <name evidence="2" type="ORF">PGTUg99_029454</name>
</gene>
<reference evidence="4 5" key="1">
    <citation type="submission" date="2019-05" db="EMBL/GenBank/DDBJ databases">
        <title>Emergence of the Ug99 lineage of the wheat stem rust pathogen through somatic hybridization.</title>
        <authorList>
            <person name="Li F."/>
            <person name="Upadhyaya N.M."/>
            <person name="Sperschneider J."/>
            <person name="Matny O."/>
            <person name="Nguyen-Phuc H."/>
            <person name="Mago R."/>
            <person name="Raley C."/>
            <person name="Miller M.E."/>
            <person name="Silverstein K.A.T."/>
            <person name="Henningsen E."/>
            <person name="Hirsch C.D."/>
            <person name="Visser B."/>
            <person name="Pretorius Z.A."/>
            <person name="Steffenson B.J."/>
            <person name="Schwessinger B."/>
            <person name="Dodds P.N."/>
            <person name="Figueroa M."/>
        </authorList>
    </citation>
    <scope>NUCLEOTIDE SEQUENCE [LARGE SCALE GENOMIC DNA]</scope>
    <source>
        <strain evidence="3">21-0</strain>
        <strain evidence="2 5">Ug99</strain>
    </source>
</reference>
<evidence type="ECO:0000313" key="5">
    <source>
        <dbReference type="Proteomes" id="UP000325313"/>
    </source>
</evidence>
<proteinExistence type="predicted"/>
<protein>
    <submittedName>
        <fullName evidence="2">Uncharacterized protein</fullName>
    </submittedName>
</protein>
<evidence type="ECO:0000256" key="1">
    <source>
        <dbReference type="SAM" id="MobiDB-lite"/>
    </source>
</evidence>
<keyword evidence="4" id="KW-1185">Reference proteome</keyword>
<dbReference type="OrthoDB" id="2499703at2759"/>
<dbReference type="EMBL" id="VSWC01000041">
    <property type="protein sequence ID" value="KAA1104402.1"/>
    <property type="molecule type" value="Genomic_DNA"/>
</dbReference>
<evidence type="ECO:0000313" key="3">
    <source>
        <dbReference type="EMBL" id="KAA1104402.1"/>
    </source>
</evidence>
<dbReference type="Proteomes" id="UP000324748">
    <property type="component" value="Unassembled WGS sequence"/>
</dbReference>
<comment type="caution">
    <text evidence="2">The sequence shown here is derived from an EMBL/GenBank/DDBJ whole genome shotgun (WGS) entry which is preliminary data.</text>
</comment>
<dbReference type="Proteomes" id="UP000325313">
    <property type="component" value="Unassembled WGS sequence"/>
</dbReference>
<sequence length="512" mass="58532">MCIYIPKDVAYFLKNRTQRKSHVLLDPIPIHHPFVFRYLKKFLQSFLFILAMSNPRSGRLQSVSFILLIVSVGLSASFLGEVAETTARLSSPLKNSARLTVVHPPEAPHPLPSVSELGGLPTQEHSLPPLKPHSDHPEPLPKPVHLPETHPPDQSLPNDAWQLQTEYYKLGPHLERLTDRLRVVKYMSEPAQSKPAVIVDFFQRYGSLTGPEERLSLVQGAIQDLLKYRQITYELGQHWLKAFEAICQTQKDFESELRMNTLVSFGYRNLMTKLSTPTIAPNPDHVKLERLASNLEADRDQHYQHKIWAADHTGQGRAKTLERKNAIKKVDWSQETLFPYIGLGNSGEVKSFKRMIQESPVVKAYFEKARRRPTWSILLGRYFKRYEKRLIANNEVKFIARLGRTANKANGETDAQTKTASIILLWQLKSRGGIGLHGLFDDFRFTSKAQELATIQLNSLLEQKTVGSLWNNDLVLLQTLQTRQRFSKLNKAELYSFDFSPKPLLPPHLLPK</sequence>
<dbReference type="AlphaFoldDB" id="A0A5B0LWX3"/>
<evidence type="ECO:0000313" key="4">
    <source>
        <dbReference type="Proteomes" id="UP000324748"/>
    </source>
</evidence>
<evidence type="ECO:0000313" key="2">
    <source>
        <dbReference type="EMBL" id="KAA1068529.1"/>
    </source>
</evidence>
<feature type="compositionally biased region" description="Basic and acidic residues" evidence="1">
    <location>
        <begin position="132"/>
        <end position="151"/>
    </location>
</feature>